<proteinExistence type="predicted"/>
<comment type="caution">
    <text evidence="1">The sequence shown here is derived from an EMBL/GenBank/DDBJ whole genome shotgun (WGS) entry which is preliminary data.</text>
</comment>
<organism evidence="1 2">
    <name type="scientific">Candidatus Magasanikbacteria bacterium RIFOXYC12_FULL_33_11</name>
    <dbReference type="NCBI Taxonomy" id="1798701"/>
    <lineage>
        <taxon>Bacteria</taxon>
        <taxon>Candidatus Magasanikiibacteriota</taxon>
    </lineage>
</organism>
<accession>A0A1F6NPP5</accession>
<protein>
    <submittedName>
        <fullName evidence="1">Uncharacterized protein</fullName>
    </submittedName>
</protein>
<evidence type="ECO:0000313" key="2">
    <source>
        <dbReference type="Proteomes" id="UP000178349"/>
    </source>
</evidence>
<dbReference type="EMBL" id="MFQW01000033">
    <property type="protein sequence ID" value="OGH85966.1"/>
    <property type="molecule type" value="Genomic_DNA"/>
</dbReference>
<gene>
    <name evidence="1" type="ORF">A2493_00290</name>
</gene>
<sequence length="337" mass="35585">MVKARFREIAETTSGTTEHLLRDVDVATTFPGVADRVAPVHLPIVDEDTYTVERRRALRRVVVPRHRVIDVIGDPEVDLEPPDAEERLVKIRVERTRQVRALRVLLGPEVQVDLRGLRRRDHDLEGSFCLVLTVETIDAEGAVAGVLVHAVGAGPAVEARVGRAVVDVDLAVIADEPILTLAGVAVDAVGADATVEARVGRAVVDVDAGDAVADVAFLANAGVAADGVDAGRVDRASAVVGCALVDRHHLGVGRGHRVVRGLDGVGRRSTGLVGRAESAAGVEEEGQGHEVARVAHSFKPLCNAHHAGGQLGFPRLAPATEAGVGEDVTRHLWHGIQ</sequence>
<evidence type="ECO:0000313" key="1">
    <source>
        <dbReference type="EMBL" id="OGH85966.1"/>
    </source>
</evidence>
<reference evidence="1 2" key="1">
    <citation type="journal article" date="2016" name="Nat. Commun.">
        <title>Thousands of microbial genomes shed light on interconnected biogeochemical processes in an aquifer system.</title>
        <authorList>
            <person name="Anantharaman K."/>
            <person name="Brown C.T."/>
            <person name="Hug L.A."/>
            <person name="Sharon I."/>
            <person name="Castelle C.J."/>
            <person name="Probst A.J."/>
            <person name="Thomas B.C."/>
            <person name="Singh A."/>
            <person name="Wilkins M.J."/>
            <person name="Karaoz U."/>
            <person name="Brodie E.L."/>
            <person name="Williams K.H."/>
            <person name="Hubbard S.S."/>
            <person name="Banfield J.F."/>
        </authorList>
    </citation>
    <scope>NUCLEOTIDE SEQUENCE [LARGE SCALE GENOMIC DNA]</scope>
</reference>
<name>A0A1F6NPP5_9BACT</name>
<dbReference type="Proteomes" id="UP000178349">
    <property type="component" value="Unassembled WGS sequence"/>
</dbReference>
<dbReference type="AlphaFoldDB" id="A0A1F6NPP5"/>